<dbReference type="Proteomes" id="UP000258309">
    <property type="component" value="Unassembled WGS sequence"/>
</dbReference>
<dbReference type="STRING" id="5539.A0A3E2HIB5"/>
<dbReference type="GO" id="GO:0005773">
    <property type="term" value="C:vacuole"/>
    <property type="evidence" value="ECO:0007669"/>
    <property type="project" value="GOC"/>
</dbReference>
<keyword evidence="8" id="KW-1185">Reference proteome</keyword>
<feature type="region of interest" description="Disordered" evidence="5">
    <location>
        <begin position="509"/>
        <end position="587"/>
    </location>
</feature>
<feature type="transmembrane region" description="Helical" evidence="6">
    <location>
        <begin position="631"/>
        <end position="651"/>
    </location>
</feature>
<protein>
    <submittedName>
        <fullName evidence="7">Uncharacterized protein</fullName>
    </submittedName>
</protein>
<feature type="compositionally biased region" description="Polar residues" evidence="5">
    <location>
        <begin position="307"/>
        <end position="318"/>
    </location>
</feature>
<keyword evidence="6" id="KW-0472">Membrane</keyword>
<feature type="compositionally biased region" description="Polar residues" evidence="5">
    <location>
        <begin position="543"/>
        <end position="555"/>
    </location>
</feature>
<keyword evidence="6" id="KW-0812">Transmembrane</keyword>
<dbReference type="GO" id="GO:0008380">
    <property type="term" value="P:RNA splicing"/>
    <property type="evidence" value="ECO:0007669"/>
    <property type="project" value="InterPro"/>
</dbReference>
<dbReference type="GO" id="GO:0045721">
    <property type="term" value="P:negative regulation of gluconeogenesis"/>
    <property type="evidence" value="ECO:0007669"/>
    <property type="project" value="TreeGrafter"/>
</dbReference>
<reference evidence="7 8" key="1">
    <citation type="submission" date="2018-05" db="EMBL/GenBank/DDBJ databases">
        <title>Draft genome sequence of Scytalidium lignicola DSM 105466, a ubiquitous saprotrophic fungus.</title>
        <authorList>
            <person name="Buettner E."/>
            <person name="Gebauer A.M."/>
            <person name="Hofrichter M."/>
            <person name="Liers C."/>
            <person name="Kellner H."/>
        </authorList>
    </citation>
    <scope>NUCLEOTIDE SEQUENCE [LARGE SCALE GENOMIC DNA]</scope>
    <source>
        <strain evidence="7 8">DSM 105466</strain>
    </source>
</reference>
<accession>A0A3E2HIB5</accession>
<feature type="compositionally biased region" description="Polar residues" evidence="5">
    <location>
        <begin position="201"/>
        <end position="221"/>
    </location>
</feature>
<feature type="non-terminal residue" evidence="7">
    <location>
        <position position="703"/>
    </location>
</feature>
<dbReference type="Gene3D" id="3.30.1560.10">
    <property type="entry name" value="Mago nashi"/>
    <property type="match status" value="1"/>
</dbReference>
<dbReference type="GO" id="GO:0043161">
    <property type="term" value="P:proteasome-mediated ubiquitin-dependent protein catabolic process"/>
    <property type="evidence" value="ECO:0007669"/>
    <property type="project" value="TreeGrafter"/>
</dbReference>
<proteinExistence type="inferred from homology"/>
<evidence type="ECO:0000256" key="1">
    <source>
        <dbReference type="ARBA" id="ARBA00004123"/>
    </source>
</evidence>
<dbReference type="AlphaFoldDB" id="A0A3E2HIB5"/>
<sequence>MNRSIFVTTQDIKAGTVTNFLVSIQKYALDTQPNDIILEFDFRVLGDGRSASARYANNSNYRNDSLIRKEMCVSSLLVEEIKRIIKTSEIMKEDDSKWPQKNKDGRQELEIRLGNEHISFETAKIGSLVDVTESQDPEGLRVFYYLVQDLKALDSSLEVGSYNGVWRYKMQERNTIESQKHSTFTQPPIPSSSLAGAGATTMPTPSPNDENTRQVPSTHTSCPPDDERPSWAGVETDSTQSDVIVTSPQIHQQQTPPSDSSPASATVRRSDTPQNRKQMDIDEELAAPEMLSPMSTERDKQEESERSSLAGTALHSPSSGHDFSYVRLIPSSPSCFMRAGSKFHGTQQSERQVYDVQVEIKHVDLRESFLCGYLRIQGLTEDHPTLTTYFEGEIIGSKYSFLTQHQDWGSTDKVDLQHWAKFSAFRPYQKQARKGSVYIPNLAQKENIFMRWKERFLVPDHRVLTISGASFEGFYYICFNQIQGTVSGIYFHAKSEKFQQLELKHVEDQTTRAFSPPPIEGRQSVEGRRSFSPKIRSPPPLSSPVNAPKPTSNPWVSADESAPTGFGNDSFGQHRNDAAGAGDLDGGRERLNEFETSLPIRLDYEACLAYLLLPPAGGVLLLIMEHKSDYVRFHAWQSALLFTAVFVLHLIFSWSSFFSWLIFLGDLGLIGYLTMRAYRDADTLDRCEVPFFGPLASSILDDE</sequence>
<feature type="transmembrane region" description="Helical" evidence="6">
    <location>
        <begin position="608"/>
        <end position="624"/>
    </location>
</feature>
<evidence type="ECO:0000313" key="7">
    <source>
        <dbReference type="EMBL" id="RFU33127.1"/>
    </source>
</evidence>
<feature type="compositionally biased region" description="Polar residues" evidence="5">
    <location>
        <begin position="236"/>
        <end position="251"/>
    </location>
</feature>
<dbReference type="PANTHER" id="PTHR14534">
    <property type="entry name" value="VACUOLAR IMPORT AND DEGRADATION PROTEIN 24"/>
    <property type="match status" value="1"/>
</dbReference>
<comment type="similarity">
    <text evidence="4">Belongs to the GID4/VID24 family.</text>
</comment>
<keyword evidence="3" id="KW-0539">Nucleus</keyword>
<feature type="compositionally biased region" description="Low complexity" evidence="5">
    <location>
        <begin position="252"/>
        <end position="266"/>
    </location>
</feature>
<evidence type="ECO:0000256" key="5">
    <source>
        <dbReference type="SAM" id="MobiDB-lite"/>
    </source>
</evidence>
<feature type="transmembrane region" description="Helical" evidence="6">
    <location>
        <begin position="657"/>
        <end position="675"/>
    </location>
</feature>
<comment type="caution">
    <text evidence="7">The sequence shown here is derived from an EMBL/GenBank/DDBJ whole genome shotgun (WGS) entry which is preliminary data.</text>
</comment>
<comment type="similarity">
    <text evidence="2">Belongs to the mago nashi family.</text>
</comment>
<dbReference type="Pfam" id="PF09783">
    <property type="entry name" value="Vac_ImportDeg"/>
    <property type="match status" value="1"/>
</dbReference>
<evidence type="ECO:0000256" key="2">
    <source>
        <dbReference type="ARBA" id="ARBA00009270"/>
    </source>
</evidence>
<dbReference type="GO" id="GO:0035145">
    <property type="term" value="C:exon-exon junction complex"/>
    <property type="evidence" value="ECO:0007669"/>
    <property type="project" value="InterPro"/>
</dbReference>
<dbReference type="GO" id="GO:0034657">
    <property type="term" value="C:GID complex"/>
    <property type="evidence" value="ECO:0007669"/>
    <property type="project" value="TreeGrafter"/>
</dbReference>
<dbReference type="GO" id="GO:0006623">
    <property type="term" value="P:protein targeting to vacuole"/>
    <property type="evidence" value="ECO:0007669"/>
    <property type="project" value="TreeGrafter"/>
</dbReference>
<dbReference type="GO" id="GO:0007039">
    <property type="term" value="P:protein catabolic process in the vacuole"/>
    <property type="evidence" value="ECO:0007669"/>
    <property type="project" value="TreeGrafter"/>
</dbReference>
<dbReference type="InterPro" id="IPR036605">
    <property type="entry name" value="Mago_nashi_sf"/>
</dbReference>
<feature type="compositionally biased region" description="Basic and acidic residues" evidence="5">
    <location>
        <begin position="296"/>
        <end position="306"/>
    </location>
</feature>
<evidence type="ECO:0000256" key="3">
    <source>
        <dbReference type="ARBA" id="ARBA00023242"/>
    </source>
</evidence>
<gene>
    <name evidence="7" type="ORF">B7463_g3245</name>
</gene>
<evidence type="ECO:0000313" key="8">
    <source>
        <dbReference type="Proteomes" id="UP000258309"/>
    </source>
</evidence>
<evidence type="ECO:0000256" key="6">
    <source>
        <dbReference type="SAM" id="Phobius"/>
    </source>
</evidence>
<comment type="subcellular location">
    <subcellularLocation>
        <location evidence="1">Nucleus</location>
    </subcellularLocation>
</comment>
<dbReference type="OrthoDB" id="62at2759"/>
<feature type="compositionally biased region" description="Polar residues" evidence="5">
    <location>
        <begin position="181"/>
        <end position="194"/>
    </location>
</feature>
<dbReference type="Pfam" id="PF02792">
    <property type="entry name" value="Mago_nashi"/>
    <property type="match status" value="1"/>
</dbReference>
<dbReference type="PANTHER" id="PTHR14534:SF3">
    <property type="entry name" value="GID COMPLEX SUBUNIT 4 HOMOLOG"/>
    <property type="match status" value="1"/>
</dbReference>
<feature type="non-terminal residue" evidence="7">
    <location>
        <position position="1"/>
    </location>
</feature>
<organism evidence="7 8">
    <name type="scientific">Scytalidium lignicola</name>
    <name type="common">Hyphomycete</name>
    <dbReference type="NCBI Taxonomy" id="5539"/>
    <lineage>
        <taxon>Eukaryota</taxon>
        <taxon>Fungi</taxon>
        <taxon>Dikarya</taxon>
        <taxon>Ascomycota</taxon>
        <taxon>Pezizomycotina</taxon>
        <taxon>Leotiomycetes</taxon>
        <taxon>Leotiomycetes incertae sedis</taxon>
        <taxon>Scytalidium</taxon>
    </lineage>
</organism>
<name>A0A3E2HIB5_SCYLI</name>
<evidence type="ECO:0000256" key="4">
    <source>
        <dbReference type="ARBA" id="ARBA00061469"/>
    </source>
</evidence>
<dbReference type="FunFam" id="3.30.1560.10:FF:000001">
    <property type="entry name" value="Protein mago nashi homolog"/>
    <property type="match status" value="1"/>
</dbReference>
<dbReference type="EMBL" id="NCSJ02000041">
    <property type="protein sequence ID" value="RFU33127.1"/>
    <property type="molecule type" value="Genomic_DNA"/>
</dbReference>
<dbReference type="InterPro" id="IPR004023">
    <property type="entry name" value="Mago_nashi"/>
</dbReference>
<keyword evidence="6" id="KW-1133">Transmembrane helix</keyword>
<dbReference type="InterPro" id="IPR018618">
    <property type="entry name" value="GID4/10-like"/>
</dbReference>
<dbReference type="SUPFAM" id="SSF89817">
    <property type="entry name" value="Mago nashi protein"/>
    <property type="match status" value="1"/>
</dbReference>
<feature type="region of interest" description="Disordered" evidence="5">
    <location>
        <begin position="177"/>
        <end position="318"/>
    </location>
</feature>